<proteinExistence type="predicted"/>
<sequence>MKYSYILFLLFITISTSIAQKVKPALNLKKGNTYYMISSANSAIVQTLNSEENTLNLTFTFKMAFKVIDIKDTVYNMEVSYQSIDMKIQTGGKSIELNSLKPDSLDIPSSFMAAMMNKPFNITLTKRGKVQSVDNIEKIINSVFDEFPKIDQTKKEQLKKQFMQSFGADAFRGSLEMGTAIFPSGAVSKDEKWTIHTNMEAPTKADVQTVYQLTDITPDFYLIHGDGTLATDKNAKPGEINGMPMKYDLNGSLLTDIKVNRNTGWISEVKLKQIMKGSIEIQDNPQLPGGMTIPMTFNTDIITTDK</sequence>
<reference evidence="1 2" key="1">
    <citation type="submission" date="2019-07" db="EMBL/GenBank/DDBJ databases">
        <title>Genomic Encyclopedia of Archaeal and Bacterial Type Strains, Phase II (KMG-II): from individual species to whole genera.</title>
        <authorList>
            <person name="Goeker M."/>
        </authorList>
    </citation>
    <scope>NUCLEOTIDE SEQUENCE [LARGE SCALE GENOMIC DNA]</scope>
    <source>
        <strain evidence="1 2">ATCC BAA-1854</strain>
    </source>
</reference>
<dbReference type="AlphaFoldDB" id="A0A562UF59"/>
<dbReference type="RefSeq" id="WP_144908491.1">
    <property type="nucleotide sequence ID" value="NZ_VLLI01000001.1"/>
</dbReference>
<evidence type="ECO:0000313" key="2">
    <source>
        <dbReference type="Proteomes" id="UP000317010"/>
    </source>
</evidence>
<keyword evidence="2" id="KW-1185">Reference proteome</keyword>
<accession>A0A562UF59</accession>
<gene>
    <name evidence="1" type="ORF">JN11_00051</name>
</gene>
<name>A0A562UF59_9SPHI</name>
<evidence type="ECO:0000313" key="1">
    <source>
        <dbReference type="EMBL" id="TWJ04343.1"/>
    </source>
</evidence>
<comment type="caution">
    <text evidence="1">The sequence shown here is derived from an EMBL/GenBank/DDBJ whole genome shotgun (WGS) entry which is preliminary data.</text>
</comment>
<dbReference type="InterPro" id="IPR046230">
    <property type="entry name" value="DUF6263"/>
</dbReference>
<dbReference type="EMBL" id="VLLI01000001">
    <property type="protein sequence ID" value="TWJ04343.1"/>
    <property type="molecule type" value="Genomic_DNA"/>
</dbReference>
<organism evidence="1 2">
    <name type="scientific">Mucilaginibacter frigoritolerans</name>
    <dbReference type="NCBI Taxonomy" id="652788"/>
    <lineage>
        <taxon>Bacteria</taxon>
        <taxon>Pseudomonadati</taxon>
        <taxon>Bacteroidota</taxon>
        <taxon>Sphingobacteriia</taxon>
        <taxon>Sphingobacteriales</taxon>
        <taxon>Sphingobacteriaceae</taxon>
        <taxon>Mucilaginibacter</taxon>
    </lineage>
</organism>
<dbReference type="OrthoDB" id="3034330at2"/>
<protein>
    <submittedName>
        <fullName evidence="1">Uncharacterized protein</fullName>
    </submittedName>
</protein>
<dbReference type="Proteomes" id="UP000317010">
    <property type="component" value="Unassembled WGS sequence"/>
</dbReference>
<dbReference type="Pfam" id="PF19777">
    <property type="entry name" value="DUF6263"/>
    <property type="match status" value="1"/>
</dbReference>